<dbReference type="SUPFAM" id="SSF53850">
    <property type="entry name" value="Periplasmic binding protein-like II"/>
    <property type="match status" value="1"/>
</dbReference>
<name>A0ABX5SG43_9BURK</name>
<dbReference type="PANTHER" id="PTHR38834">
    <property type="entry name" value="PERIPLASMIC SUBSTRATE BINDING PROTEIN FAMILY 3"/>
    <property type="match status" value="1"/>
</dbReference>
<gene>
    <name evidence="1" type="ORF">E1742_21765</name>
</gene>
<evidence type="ECO:0000313" key="2">
    <source>
        <dbReference type="Proteomes" id="UP000294359"/>
    </source>
</evidence>
<dbReference type="PANTHER" id="PTHR38834:SF3">
    <property type="entry name" value="SOLUTE-BINDING PROTEIN FAMILY 3_N-TERMINAL DOMAIN-CONTAINING PROTEIN"/>
    <property type="match status" value="1"/>
</dbReference>
<keyword evidence="2" id="KW-1185">Reference proteome</keyword>
<evidence type="ECO:0000313" key="1">
    <source>
        <dbReference type="EMBL" id="QBQ38512.1"/>
    </source>
</evidence>
<proteinExistence type="predicted"/>
<organism evidence="1 2">
    <name type="scientific">Pseudoduganella plicata</name>
    <dbReference type="NCBI Taxonomy" id="321984"/>
    <lineage>
        <taxon>Bacteria</taxon>
        <taxon>Pseudomonadati</taxon>
        <taxon>Pseudomonadota</taxon>
        <taxon>Betaproteobacteria</taxon>
        <taxon>Burkholderiales</taxon>
        <taxon>Oxalobacteraceae</taxon>
        <taxon>Telluria group</taxon>
        <taxon>Pseudoduganella</taxon>
    </lineage>
</organism>
<dbReference type="Proteomes" id="UP000294359">
    <property type="component" value="Chromosome"/>
</dbReference>
<sequence length="269" mass="30644">MGAYCMYEVKPTRPVASRWRFAIAGIIMCAVSLVRAQTPQSIRLAGEEWPPYLARGLPDDGLTGAMLRAVLDRLGYTATIDYFPWRRAVEVGMHDPRYAGVMPVLRTPEREKQCHFSTPLGRTSYVLAFLKDQPVRAGSLAGLRELRIGTVSGYSYSAEFDTQAAQGTLTVEEAVNDETNLRKLLFRRFPVVVIDRQVLRYLLAKPTFTPADRERIGTSDGLFRERTMHLCFRRTSVGQMQQQAFDNAAREIDLPRLEREYWRRIGYDG</sequence>
<dbReference type="EMBL" id="CP038026">
    <property type="protein sequence ID" value="QBQ38512.1"/>
    <property type="molecule type" value="Genomic_DNA"/>
</dbReference>
<dbReference type="Gene3D" id="3.40.190.10">
    <property type="entry name" value="Periplasmic binding protein-like II"/>
    <property type="match status" value="2"/>
</dbReference>
<protein>
    <submittedName>
        <fullName evidence="1">Transporter substrate-binding domain-containing protein</fullName>
    </submittedName>
</protein>
<reference evidence="1 2" key="1">
    <citation type="submission" date="2019-03" db="EMBL/GenBank/DDBJ databases">
        <title>Draft Genome Sequences of Six Type Strains of the Genus Massilia.</title>
        <authorList>
            <person name="Miess H."/>
            <person name="Frediansyhah A."/>
            <person name="Gross H."/>
        </authorList>
    </citation>
    <scope>NUCLEOTIDE SEQUENCE [LARGE SCALE GENOMIC DNA]</scope>
    <source>
        <strain evidence="1 2">DSM 17505</strain>
    </source>
</reference>
<accession>A0ABX5SG43</accession>